<reference evidence="3 4" key="1">
    <citation type="submission" date="2024-01" db="EMBL/GenBank/DDBJ databases">
        <title>Complete Genome Sequence of Alkalicoccus halolimnae BZ-SZ-XJ29T, a Moderately Halophilic Bacterium Isolated from a Salt Lake.</title>
        <authorList>
            <person name="Zhao B."/>
        </authorList>
    </citation>
    <scope>NUCLEOTIDE SEQUENCE [LARGE SCALE GENOMIC DNA]</scope>
    <source>
        <strain evidence="3 4">BZ-SZ-XJ29</strain>
    </source>
</reference>
<sequence length="114" mass="13125">MKMELIGDLIIKHRKKKGLTLTELADRAEISKSNLSNIERNINKNPSVKVLNKIAEVLEVDLITLLGIDIPSEEISNAGMINRLNELNLTAEELKEFEEVIEFIKWRKEQKENK</sequence>
<dbReference type="KEGG" id="ahal:FTX54_010030"/>
<dbReference type="Pfam" id="PF01381">
    <property type="entry name" value="HTH_3"/>
    <property type="match status" value="1"/>
</dbReference>
<dbReference type="Gene3D" id="1.10.260.40">
    <property type="entry name" value="lambda repressor-like DNA-binding domains"/>
    <property type="match status" value="1"/>
</dbReference>
<dbReference type="InterPro" id="IPR010982">
    <property type="entry name" value="Lambda_DNA-bd_dom_sf"/>
</dbReference>
<dbReference type="PROSITE" id="PS50943">
    <property type="entry name" value="HTH_CROC1"/>
    <property type="match status" value="1"/>
</dbReference>
<keyword evidence="1" id="KW-0238">DNA-binding</keyword>
<name>A0AAJ8LR91_9BACI</name>
<dbReference type="PANTHER" id="PTHR46797:SF1">
    <property type="entry name" value="METHYLPHOSPHONATE SYNTHASE"/>
    <property type="match status" value="1"/>
</dbReference>
<feature type="domain" description="HTH cro/C1-type" evidence="2">
    <location>
        <begin position="10"/>
        <end position="65"/>
    </location>
</feature>
<dbReference type="GO" id="GO:0003677">
    <property type="term" value="F:DNA binding"/>
    <property type="evidence" value="ECO:0007669"/>
    <property type="project" value="UniProtKB-KW"/>
</dbReference>
<dbReference type="InterPro" id="IPR050807">
    <property type="entry name" value="TransReg_Diox_bact_type"/>
</dbReference>
<dbReference type="GO" id="GO:0003700">
    <property type="term" value="F:DNA-binding transcription factor activity"/>
    <property type="evidence" value="ECO:0007669"/>
    <property type="project" value="TreeGrafter"/>
</dbReference>
<dbReference type="PANTHER" id="PTHR46797">
    <property type="entry name" value="HTH-TYPE TRANSCRIPTIONAL REGULATOR"/>
    <property type="match status" value="1"/>
</dbReference>
<dbReference type="RefSeq" id="WP_246125542.1">
    <property type="nucleotide sequence ID" value="NZ_CP144914.1"/>
</dbReference>
<dbReference type="CDD" id="cd00093">
    <property type="entry name" value="HTH_XRE"/>
    <property type="match status" value="1"/>
</dbReference>
<keyword evidence="4" id="KW-1185">Reference proteome</keyword>
<evidence type="ECO:0000256" key="1">
    <source>
        <dbReference type="ARBA" id="ARBA00023125"/>
    </source>
</evidence>
<evidence type="ECO:0000259" key="2">
    <source>
        <dbReference type="PROSITE" id="PS50943"/>
    </source>
</evidence>
<organism evidence="3 4">
    <name type="scientific">Alkalicoccus halolimnae</name>
    <dbReference type="NCBI Taxonomy" id="1667239"/>
    <lineage>
        <taxon>Bacteria</taxon>
        <taxon>Bacillati</taxon>
        <taxon>Bacillota</taxon>
        <taxon>Bacilli</taxon>
        <taxon>Bacillales</taxon>
        <taxon>Bacillaceae</taxon>
        <taxon>Alkalicoccus</taxon>
    </lineage>
</organism>
<dbReference type="Proteomes" id="UP000321816">
    <property type="component" value="Chromosome"/>
</dbReference>
<gene>
    <name evidence="3" type="ORF">FTX54_010030</name>
</gene>
<protein>
    <submittedName>
        <fullName evidence="3">Helix-turn-helix transcriptional regulator</fullName>
    </submittedName>
</protein>
<proteinExistence type="predicted"/>
<dbReference type="AlphaFoldDB" id="A0AAJ8LR91"/>
<evidence type="ECO:0000313" key="4">
    <source>
        <dbReference type="Proteomes" id="UP000321816"/>
    </source>
</evidence>
<dbReference type="EMBL" id="CP144914">
    <property type="protein sequence ID" value="WWD78766.1"/>
    <property type="molecule type" value="Genomic_DNA"/>
</dbReference>
<dbReference type="SUPFAM" id="SSF47413">
    <property type="entry name" value="lambda repressor-like DNA-binding domains"/>
    <property type="match status" value="1"/>
</dbReference>
<dbReference type="SMART" id="SM00530">
    <property type="entry name" value="HTH_XRE"/>
    <property type="match status" value="1"/>
</dbReference>
<dbReference type="GO" id="GO:0005829">
    <property type="term" value="C:cytosol"/>
    <property type="evidence" value="ECO:0007669"/>
    <property type="project" value="TreeGrafter"/>
</dbReference>
<accession>A0AAJ8LR91</accession>
<evidence type="ECO:0000313" key="3">
    <source>
        <dbReference type="EMBL" id="WWD78766.1"/>
    </source>
</evidence>
<dbReference type="InterPro" id="IPR001387">
    <property type="entry name" value="Cro/C1-type_HTH"/>
</dbReference>